<evidence type="ECO:0000313" key="9">
    <source>
        <dbReference type="Proteomes" id="UP001451303"/>
    </source>
</evidence>
<protein>
    <recommendedName>
        <fullName evidence="7">Zn(2)-C6 fungal-type domain-containing protein</fullName>
    </recommendedName>
</protein>
<dbReference type="EMBL" id="JAVLET010000002">
    <property type="protein sequence ID" value="KAL0473218.1"/>
    <property type="molecule type" value="Genomic_DNA"/>
</dbReference>
<name>A0ABR3DLP7_NEUIN</name>
<feature type="compositionally biased region" description="Gly residues" evidence="6">
    <location>
        <begin position="738"/>
        <end position="752"/>
    </location>
</feature>
<feature type="compositionally biased region" description="Low complexity" evidence="6">
    <location>
        <begin position="588"/>
        <end position="625"/>
    </location>
</feature>
<dbReference type="PANTHER" id="PTHR31845:SF21">
    <property type="entry name" value="REGULATORY PROTEIN LEU3"/>
    <property type="match status" value="1"/>
</dbReference>
<evidence type="ECO:0000256" key="3">
    <source>
        <dbReference type="ARBA" id="ARBA00023125"/>
    </source>
</evidence>
<keyword evidence="5" id="KW-0539">Nucleus</keyword>
<keyword evidence="2" id="KW-0805">Transcription regulation</keyword>
<dbReference type="PROSITE" id="PS00463">
    <property type="entry name" value="ZN2_CY6_FUNGAL_1"/>
    <property type="match status" value="1"/>
</dbReference>
<dbReference type="Gene3D" id="4.10.240.10">
    <property type="entry name" value="Zn(2)-C6 fungal-type DNA-binding domain"/>
    <property type="match status" value="1"/>
</dbReference>
<evidence type="ECO:0000256" key="1">
    <source>
        <dbReference type="ARBA" id="ARBA00004123"/>
    </source>
</evidence>
<keyword evidence="4" id="KW-0804">Transcription</keyword>
<dbReference type="SMART" id="SM00066">
    <property type="entry name" value="GAL4"/>
    <property type="match status" value="1"/>
</dbReference>
<dbReference type="InterPro" id="IPR001138">
    <property type="entry name" value="Zn2Cys6_DnaBD"/>
</dbReference>
<organism evidence="8 9">
    <name type="scientific">Neurospora intermedia</name>
    <dbReference type="NCBI Taxonomy" id="5142"/>
    <lineage>
        <taxon>Eukaryota</taxon>
        <taxon>Fungi</taxon>
        <taxon>Dikarya</taxon>
        <taxon>Ascomycota</taxon>
        <taxon>Pezizomycotina</taxon>
        <taxon>Sordariomycetes</taxon>
        <taxon>Sordariomycetidae</taxon>
        <taxon>Sordariales</taxon>
        <taxon>Sordariaceae</taxon>
        <taxon>Neurospora</taxon>
    </lineage>
</organism>
<dbReference type="SUPFAM" id="SSF57701">
    <property type="entry name" value="Zn2/Cys6 DNA-binding domain"/>
    <property type="match status" value="1"/>
</dbReference>
<comment type="caution">
    <text evidence="8">The sequence shown here is derived from an EMBL/GenBank/DDBJ whole genome shotgun (WGS) entry which is preliminary data.</text>
</comment>
<dbReference type="PROSITE" id="PS50048">
    <property type="entry name" value="ZN2_CY6_FUNGAL_2"/>
    <property type="match status" value="1"/>
</dbReference>
<gene>
    <name evidence="8" type="ORF">QR685DRAFT_516174</name>
</gene>
<feature type="domain" description="Zn(2)-C6 fungal-type" evidence="7">
    <location>
        <begin position="65"/>
        <end position="98"/>
    </location>
</feature>
<reference evidence="8 9" key="1">
    <citation type="submission" date="2023-09" db="EMBL/GenBank/DDBJ databases">
        <title>Multi-omics analysis of a traditional fermented food reveals byproduct-associated fungal strains for waste-to-food upcycling.</title>
        <authorList>
            <consortium name="Lawrence Berkeley National Laboratory"/>
            <person name="Rekdal V.M."/>
            <person name="Villalobos-Escobedo J.M."/>
            <person name="Rodriguez-Valeron N."/>
            <person name="Garcia M.O."/>
            <person name="Vasquez D.P."/>
            <person name="Damayanti I."/>
            <person name="Sorensen P.M."/>
            <person name="Baidoo E.E."/>
            <person name="De Carvalho A.C."/>
            <person name="Riley R."/>
            <person name="Lipzen A."/>
            <person name="He G."/>
            <person name="Yan M."/>
            <person name="Haridas S."/>
            <person name="Daum C."/>
            <person name="Yoshinaga Y."/>
            <person name="Ng V."/>
            <person name="Grigoriev I.V."/>
            <person name="Munk R."/>
            <person name="Nuraida L."/>
            <person name="Wijaya C.H."/>
            <person name="Morales P.-C."/>
            <person name="Keasling J.D."/>
        </authorList>
    </citation>
    <scope>NUCLEOTIDE SEQUENCE [LARGE SCALE GENOMIC DNA]</scope>
    <source>
        <strain evidence="8 9">FGSC 2613</strain>
    </source>
</reference>
<feature type="region of interest" description="Disordered" evidence="6">
    <location>
        <begin position="570"/>
        <end position="625"/>
    </location>
</feature>
<dbReference type="InterPro" id="IPR036864">
    <property type="entry name" value="Zn2-C6_fun-type_DNA-bd_sf"/>
</dbReference>
<proteinExistence type="predicted"/>
<keyword evidence="3" id="KW-0238">DNA-binding</keyword>
<dbReference type="Pfam" id="PF00172">
    <property type="entry name" value="Zn_clus"/>
    <property type="match status" value="1"/>
</dbReference>
<feature type="region of interest" description="Disordered" evidence="6">
    <location>
        <begin position="728"/>
        <end position="825"/>
    </location>
</feature>
<feature type="region of interest" description="Disordered" evidence="6">
    <location>
        <begin position="1"/>
        <end position="60"/>
    </location>
</feature>
<comment type="subcellular location">
    <subcellularLocation>
        <location evidence="1">Nucleus</location>
    </subcellularLocation>
</comment>
<accession>A0ABR3DLP7</accession>
<keyword evidence="9" id="KW-1185">Reference proteome</keyword>
<evidence type="ECO:0000256" key="5">
    <source>
        <dbReference type="ARBA" id="ARBA00023242"/>
    </source>
</evidence>
<dbReference type="CDD" id="cd12148">
    <property type="entry name" value="fungal_TF_MHR"/>
    <property type="match status" value="1"/>
</dbReference>
<evidence type="ECO:0000256" key="4">
    <source>
        <dbReference type="ARBA" id="ARBA00023163"/>
    </source>
</evidence>
<dbReference type="PANTHER" id="PTHR31845">
    <property type="entry name" value="FINGER DOMAIN PROTEIN, PUTATIVE-RELATED"/>
    <property type="match status" value="1"/>
</dbReference>
<dbReference type="InterPro" id="IPR051089">
    <property type="entry name" value="prtT"/>
</dbReference>
<sequence length="913" mass="99740">MALPRKADSATPPVTSADTVTVAGAGTVRRHASPKPVPRDRSSPPAPPPPPSAGSTPPRIRRNTACIKCRDSKVRCNASLTPGQPCLRCTKLDLECIVDKNYKRASKKSKLEELAAELQSLKNTIAPRPSLGGLTTELPPIRPVQFSSASPPVPSLPQLTLPNTLSGTLPGGRPTPGTLPGPFLPGLGVPTLPPPIFTRPRPFSMSSEASTPTPRASDVTSVSFSLAGLRRPAQPRALGSRVFSGDDINYYFDKYFEHFHPYFPVVRQRDPDITYERGHVLFWAIIMTACRRFAKDDSVYQFLMDSLLPEIWNAISRPPLKLPIINALLLVATWPNPDIRFLTDPSMIFTGIALNSALLTGLHTGRGAHTEFTGLLDKVDTTDEEATYTWAGCAIISHRAAAYMGCPSPSLLFNRTVDSLLDRSSSISMPRYFVLHLETARFANKLISTMSASLEQSQGVSHRLVAQMEEEYSKIQCLLYPDNSDLDNFILLSTLLEIQTYYFMPLPGYSEEMLKRNVIKCYTTAEAIINQARSLQSQSAFLHYSPNFVFRTLLSAICVFMTLNLSQPPSPYTKNPSNAHDASYMGDTANTNNNSTTNTNNSSSSGNNIKNTTNKTTTTTSTTSSDTADLFVREALRILRCCSVQRDDLVMRASNMVEKYWNMRHTLPRYETLLDPTDPDTNSPRHPYNLQDGMRGATTVFRNRLGSSLTFGCLRRWKQHVEKAWASVGGMGMNPPGHGQGGHQGQQGGQGLGHSQQGHQQGGQGQQQGQHGAGVCGDSGGYGQSQGGGGQYTGVGAGGGIRQGDQQGMNGQEVQSMPEDGGGEGIRKSSFFLPSFLPFFIFPLSFDPVSTTNNLQWLYANSFYLVDGRLGNNNSQESSLGGLADPFQRLEWNAFMDDFDWSFTSNYLGVGGI</sequence>
<evidence type="ECO:0000256" key="6">
    <source>
        <dbReference type="SAM" id="MobiDB-lite"/>
    </source>
</evidence>
<feature type="compositionally biased region" description="Polar residues" evidence="6">
    <location>
        <begin position="804"/>
        <end position="815"/>
    </location>
</feature>
<evidence type="ECO:0000313" key="8">
    <source>
        <dbReference type="EMBL" id="KAL0473218.1"/>
    </source>
</evidence>
<evidence type="ECO:0000256" key="2">
    <source>
        <dbReference type="ARBA" id="ARBA00023015"/>
    </source>
</evidence>
<dbReference type="CDD" id="cd00067">
    <property type="entry name" value="GAL4"/>
    <property type="match status" value="1"/>
</dbReference>
<evidence type="ECO:0000259" key="7">
    <source>
        <dbReference type="PROSITE" id="PS50048"/>
    </source>
</evidence>
<feature type="compositionally biased region" description="Gly residues" evidence="6">
    <location>
        <begin position="760"/>
        <end position="802"/>
    </location>
</feature>
<feature type="compositionally biased region" description="Polar residues" evidence="6">
    <location>
        <begin position="570"/>
        <end position="580"/>
    </location>
</feature>
<dbReference type="Proteomes" id="UP001451303">
    <property type="component" value="Unassembled WGS sequence"/>
</dbReference>